<name>A0A2H1WKG8_SPOFR</name>
<dbReference type="AlphaFoldDB" id="A0A2H1WKG8"/>
<protein>
    <submittedName>
        <fullName evidence="1">SFRICE_015147</fullName>
    </submittedName>
</protein>
<dbReference type="EMBL" id="ODYU01009259">
    <property type="protein sequence ID" value="SOQ53549.1"/>
    <property type="molecule type" value="Genomic_DNA"/>
</dbReference>
<evidence type="ECO:0000313" key="1">
    <source>
        <dbReference type="EMBL" id="SOQ53549.1"/>
    </source>
</evidence>
<sequence>MNKEERAFYSTQRHAFYPRSGRQRCTLRHVMPLYNVHPLFTICVISPDFHLCRVCVYKHTSSHTHDTQTQNNNLWITQRVAPCGNRTRYALHGNQLPSLRVNHKTFDCTVGAVAGQLAAVKRVAGSIPAWNNSLCDPQIVVPGLGVIHQSHAVPSINSQTFPVICRPVL</sequence>
<reference evidence="1" key="1">
    <citation type="submission" date="2016-07" db="EMBL/GenBank/DDBJ databases">
        <authorList>
            <person name="Bretaudeau A."/>
        </authorList>
    </citation>
    <scope>NUCLEOTIDE SEQUENCE</scope>
    <source>
        <strain evidence="1">Rice</strain>
        <tissue evidence="1">Whole body</tissue>
    </source>
</reference>
<accession>A0A2H1WKG8</accession>
<organism evidence="1">
    <name type="scientific">Spodoptera frugiperda</name>
    <name type="common">Fall armyworm</name>
    <dbReference type="NCBI Taxonomy" id="7108"/>
    <lineage>
        <taxon>Eukaryota</taxon>
        <taxon>Metazoa</taxon>
        <taxon>Ecdysozoa</taxon>
        <taxon>Arthropoda</taxon>
        <taxon>Hexapoda</taxon>
        <taxon>Insecta</taxon>
        <taxon>Pterygota</taxon>
        <taxon>Neoptera</taxon>
        <taxon>Endopterygota</taxon>
        <taxon>Lepidoptera</taxon>
        <taxon>Glossata</taxon>
        <taxon>Ditrysia</taxon>
        <taxon>Noctuoidea</taxon>
        <taxon>Noctuidae</taxon>
        <taxon>Amphipyrinae</taxon>
        <taxon>Spodoptera</taxon>
    </lineage>
</organism>
<gene>
    <name evidence="1" type="ORF">SFRICE_015147</name>
</gene>
<proteinExistence type="predicted"/>